<gene>
    <name evidence="3" type="ORF">NK662_16090</name>
</gene>
<evidence type="ECO:0000313" key="4">
    <source>
        <dbReference type="Proteomes" id="UP001156102"/>
    </source>
</evidence>
<comment type="caution">
    <text evidence="3">The sequence shown here is derived from an EMBL/GenBank/DDBJ whole genome shotgun (WGS) entry which is preliminary data.</text>
</comment>
<organism evidence="3 4">
    <name type="scientific">Ectobacillus ponti</name>
    <dbReference type="NCBI Taxonomy" id="2961894"/>
    <lineage>
        <taxon>Bacteria</taxon>
        <taxon>Bacillati</taxon>
        <taxon>Bacillota</taxon>
        <taxon>Bacilli</taxon>
        <taxon>Bacillales</taxon>
        <taxon>Bacillaceae</taxon>
        <taxon>Ectobacillus</taxon>
    </lineage>
</organism>
<keyword evidence="1" id="KW-0472">Membrane</keyword>
<dbReference type="RefSeq" id="WP_254759964.1">
    <property type="nucleotide sequence ID" value="NZ_JANCLT010000009.1"/>
</dbReference>
<feature type="transmembrane region" description="Helical" evidence="1">
    <location>
        <begin position="655"/>
        <end position="682"/>
    </location>
</feature>
<proteinExistence type="predicted"/>
<feature type="domain" description="Phage tail tape measure protein" evidence="2">
    <location>
        <begin position="355"/>
        <end position="538"/>
    </location>
</feature>
<sequence>MSTGNAASAASTLSKATEGWRKATQMLGSYKAAIKVAAEASEELSMMTGMTGAKLNELTESFRAVAAKVPNNLAEVRDVIGKLSNDTKLAGVQLESFGQSVLTGSRLAGVDGAGMLNTASSTMKDWGLSAVQGIGLMDTLFVAHKRSGMSVMDLNSRLKEQGVAFRALGLDLNQTLALFMGRNNFAGDSIKAVDTMQAAFQHLADTKVEHPGKALQELVEKIKSAQSESVKLGIASRYLGEELGKKLVDVMETGAAAVNQNLLAELQSSSGAMEQHEKKTQSFLQKMKGAFSANAFRLSVNAAAMAWPVFLDYGKKAGEAILTAGDKANAAFKTIKVATGANRAEMDVLMKSYSTLGTKVPDDLSKVAEVVADIKSKMNGDDGQIQSFGKAVLDVSRLIGGDSSKLMGSAIDILKTWGGTASDGAGLMDKLLIASQRSTVGFADLGAQINEQGAVLRGMGFNFDESLSMLAQWGKEGKSAKDTVDMMNKAFTALSKQEGVTDPVQSFKDMITLIQNAKTEQGALNLAMAGFGEAGKGMAEAIRSSTFVPDPNILGAIQTSTGAVVQQTQETMTLGERWGIVGNQILIALAPLGQALLYLAETVVPFVGGAVGFLARNADILAPALAGVAAVILWALAPSLWALVPSLLASAAGAWAIVAPFLPIIGLALLVGAAIGGLAYLFREHFGKIRNTVMGVVSAVQEFFGLVDSKKDLSLNTSLNHDTAMPAGFPKELMAAPSSVLPPLPNPTAAQPLFSAPAMQMPGPLVKPADVKPDPVLPSGVAAKLGSAASPSAAVLNAIPAGAGSQTGAYANQVYQGAAAASAGKKPAAGTGDIQITVTGNEFHVRKESDIDEIARALAKQIRAAGGLMA</sequence>
<evidence type="ECO:0000256" key="1">
    <source>
        <dbReference type="SAM" id="Phobius"/>
    </source>
</evidence>
<evidence type="ECO:0000259" key="2">
    <source>
        <dbReference type="Pfam" id="PF10145"/>
    </source>
</evidence>
<dbReference type="Pfam" id="PF10145">
    <property type="entry name" value="PhageMin_Tail"/>
    <property type="match status" value="1"/>
</dbReference>
<name>A0AA42BRZ8_9BACI</name>
<accession>A0AA42BRZ8</accession>
<keyword evidence="1" id="KW-0812">Transmembrane</keyword>
<feature type="transmembrane region" description="Helical" evidence="1">
    <location>
        <begin position="595"/>
        <end position="614"/>
    </location>
</feature>
<keyword evidence="1" id="KW-1133">Transmembrane helix</keyword>
<dbReference type="EMBL" id="JANCLT010000009">
    <property type="protein sequence ID" value="MCP8970044.1"/>
    <property type="molecule type" value="Genomic_DNA"/>
</dbReference>
<dbReference type="AlphaFoldDB" id="A0AA42BRZ8"/>
<evidence type="ECO:0000313" key="3">
    <source>
        <dbReference type="EMBL" id="MCP8970044.1"/>
    </source>
</evidence>
<keyword evidence="4" id="KW-1185">Reference proteome</keyword>
<protein>
    <submittedName>
        <fullName evidence="3">Phage tail tape measure protein</fullName>
    </submittedName>
</protein>
<dbReference type="Proteomes" id="UP001156102">
    <property type="component" value="Unassembled WGS sequence"/>
</dbReference>
<dbReference type="InterPro" id="IPR010090">
    <property type="entry name" value="Phage_tape_meas"/>
</dbReference>
<reference evidence="3" key="1">
    <citation type="submission" date="2022-07" db="EMBL/GenBank/DDBJ databases">
        <authorList>
            <person name="Li W.-J."/>
            <person name="Deng Q.-Q."/>
        </authorList>
    </citation>
    <scope>NUCLEOTIDE SEQUENCE</scope>
    <source>
        <strain evidence="3">SYSU M60031</strain>
    </source>
</reference>
<feature type="transmembrane region" description="Helical" evidence="1">
    <location>
        <begin position="621"/>
        <end position="643"/>
    </location>
</feature>